<dbReference type="EMBL" id="JAGGLB010000014">
    <property type="protein sequence ID" value="MBP1992648.1"/>
    <property type="molecule type" value="Genomic_DNA"/>
</dbReference>
<evidence type="ECO:0000313" key="1">
    <source>
        <dbReference type="EMBL" id="MBP1992648.1"/>
    </source>
</evidence>
<evidence type="ECO:0000313" key="2">
    <source>
        <dbReference type="Proteomes" id="UP001519287"/>
    </source>
</evidence>
<comment type="caution">
    <text evidence="1">The sequence shown here is derived from an EMBL/GenBank/DDBJ whole genome shotgun (WGS) entry which is preliminary data.</text>
</comment>
<dbReference type="GO" id="GO:0032259">
    <property type="term" value="P:methylation"/>
    <property type="evidence" value="ECO:0007669"/>
    <property type="project" value="UniProtKB-KW"/>
</dbReference>
<organism evidence="1 2">
    <name type="scientific">Paenibacillus eucommiae</name>
    <dbReference type="NCBI Taxonomy" id="1355755"/>
    <lineage>
        <taxon>Bacteria</taxon>
        <taxon>Bacillati</taxon>
        <taxon>Bacillota</taxon>
        <taxon>Bacilli</taxon>
        <taxon>Bacillales</taxon>
        <taxon>Paenibacillaceae</taxon>
        <taxon>Paenibacillus</taxon>
    </lineage>
</organism>
<protein>
    <submittedName>
        <fullName evidence="1">Lysine-N-methylase</fullName>
        <ecNumber evidence="1">2.1.1.-</ecNumber>
    </submittedName>
</protein>
<dbReference type="PROSITE" id="PS51257">
    <property type="entry name" value="PROKAR_LIPOPROTEIN"/>
    <property type="match status" value="1"/>
</dbReference>
<dbReference type="EC" id="2.1.1.-" evidence="1"/>
<sequence>MSDKKRQLLVPHYMQQFACIGSACEDTCCAGWAVSIDQSTYRKYNKVRDSVLKPLLDKKVTRNRTNPTDANYAKIKLNEDAKCPLLNETGLCKIQVQLGEELLSDTCATYPRVTNQTNGVMERSASVSCPEIARLALLNPDGMEFDEIEESADVRFRFTRRLDERTESAPDKAQKHFWELRIISIQILQNRSYKLADRLVILGMLFNKVQEYVEAKRVDEIPLLIAEYTRLLEDGSMKAGLNSIPVLYAIQMEIMKGISDERYVLGVNNSRYIECFTETLHGISYTENTPVEEIAERYKYAHDLYFKPLMDQHEYIMENYLVNYVFKNMFPFGGHPSVVDDYIIMVIHYALIKLHLIGMSGFHKDAFCIELVLKLIQSFAKSIEHSPLFLRKVYDLLKNNGYTSMAYMSILIKN</sequence>
<keyword evidence="1" id="KW-0489">Methyltransferase</keyword>
<dbReference type="RefSeq" id="WP_209973820.1">
    <property type="nucleotide sequence ID" value="NZ_JAGGLB010000014.1"/>
</dbReference>
<keyword evidence="1" id="KW-0808">Transferase</keyword>
<proteinExistence type="predicted"/>
<reference evidence="1 2" key="1">
    <citation type="submission" date="2021-03" db="EMBL/GenBank/DDBJ databases">
        <title>Genomic Encyclopedia of Type Strains, Phase IV (KMG-IV): sequencing the most valuable type-strain genomes for metagenomic binning, comparative biology and taxonomic classification.</title>
        <authorList>
            <person name="Goeker M."/>
        </authorList>
    </citation>
    <scope>NUCLEOTIDE SEQUENCE [LARGE SCALE GENOMIC DNA]</scope>
    <source>
        <strain evidence="1 2">DSM 26048</strain>
    </source>
</reference>
<accession>A0ABS4IYI0</accession>
<dbReference type="GO" id="GO:0008168">
    <property type="term" value="F:methyltransferase activity"/>
    <property type="evidence" value="ECO:0007669"/>
    <property type="project" value="UniProtKB-KW"/>
</dbReference>
<name>A0ABS4IYI0_9BACL</name>
<keyword evidence="2" id="KW-1185">Reference proteome</keyword>
<dbReference type="NCBIfam" id="NF038110">
    <property type="entry name" value="Lys_methyl_FliB"/>
    <property type="match status" value="1"/>
</dbReference>
<dbReference type="Proteomes" id="UP001519287">
    <property type="component" value="Unassembled WGS sequence"/>
</dbReference>
<gene>
    <name evidence="1" type="ORF">J2Z66_004257</name>
</gene>